<feature type="compositionally biased region" description="Basic and acidic residues" evidence="2">
    <location>
        <begin position="394"/>
        <end position="404"/>
    </location>
</feature>
<name>A0A173RGE3_9FIRM</name>
<dbReference type="AlphaFoldDB" id="A0A173RGE3"/>
<evidence type="ECO:0000256" key="2">
    <source>
        <dbReference type="SAM" id="MobiDB-lite"/>
    </source>
</evidence>
<reference evidence="3 4" key="1">
    <citation type="submission" date="2015-09" db="EMBL/GenBank/DDBJ databases">
        <authorList>
            <consortium name="Pathogen Informatics"/>
        </authorList>
    </citation>
    <scope>NUCLEOTIDE SEQUENCE [LARGE SCALE GENOMIC DNA]</scope>
    <source>
        <strain evidence="3 4">2789STDY5834961</strain>
    </source>
</reference>
<dbReference type="OrthoDB" id="546861at2"/>
<organism evidence="3 4">
    <name type="scientific">Dorea longicatena</name>
    <dbReference type="NCBI Taxonomy" id="88431"/>
    <lineage>
        <taxon>Bacteria</taxon>
        <taxon>Bacillati</taxon>
        <taxon>Bacillota</taxon>
        <taxon>Clostridia</taxon>
        <taxon>Lachnospirales</taxon>
        <taxon>Lachnospiraceae</taxon>
        <taxon>Dorea</taxon>
    </lineage>
</organism>
<gene>
    <name evidence="3" type="ORF">ERS852573_00454</name>
</gene>
<dbReference type="EMBL" id="CYXO01000002">
    <property type="protein sequence ID" value="CUM77003.1"/>
    <property type="molecule type" value="Genomic_DNA"/>
</dbReference>
<keyword evidence="1" id="KW-0175">Coiled coil</keyword>
<evidence type="ECO:0000256" key="1">
    <source>
        <dbReference type="SAM" id="Coils"/>
    </source>
</evidence>
<protein>
    <submittedName>
        <fullName evidence="3">Uncharacterized protein</fullName>
    </submittedName>
</protein>
<evidence type="ECO:0000313" key="4">
    <source>
        <dbReference type="Proteomes" id="UP000095597"/>
    </source>
</evidence>
<proteinExistence type="predicted"/>
<evidence type="ECO:0000313" key="3">
    <source>
        <dbReference type="EMBL" id="CUM77003.1"/>
    </source>
</evidence>
<feature type="coiled-coil region" evidence="1">
    <location>
        <begin position="415"/>
        <end position="449"/>
    </location>
</feature>
<sequence length="622" mass="69949">MPEAVRLEGLDAPRSTKLSISRRDRALEMEVQHYRTRFTLKATGKRSALDAALDVVRKWATESADNMDCTEALAVLEGDDAFCSGASAYPAHWHGSTAIELPFAFATARFDAAGSCAWAFEMDKLDGASKMKMRRWHTRIGILGTAESVTVNIQITHRIRTGFFGEVELPFANVPRIVKYFMKLPGMRMCVGNIDVTDREVKLDHKKLRKEFTLELTDTERELPLVVLSTKRNGETSLGFGNSALLAEKLVGMAKVYVVDVSDDEFLAEWSRFFRMHSAASWDYRCPFGSLKVYFPHLDLKKFANEETTHCLPRNYLKNLESLDSLVGILVDGMARLVGKRATDVLDIADVEWIRSKNSENRLTQRMRKLIAERNEKPPVLQSGLHNEPAEEQSESHEAGSDALSKECDEWQQLALDYDAENRELNVQLAELEASLAEATAKVDALEHGLSNRNVPAAQAAFVLDAIPETLMDVLKVAERQWPDRIVLTDASWKGAEDWNDNEGNIPDEYDIVKSVATVLYDMAINGMPYEGEFSQAFQNETGFELALKEGSQTKKNGKMMDKRSVEYDGKEYGMQMHVKGRNPKIGFRLYCEPDKERGRIVIGHCGHHLETAGTARRAVNK</sequence>
<feature type="region of interest" description="Disordered" evidence="2">
    <location>
        <begin position="377"/>
        <end position="404"/>
    </location>
</feature>
<dbReference type="Proteomes" id="UP000095597">
    <property type="component" value="Unassembled WGS sequence"/>
</dbReference>
<accession>A0A173RGE3</accession>
<dbReference type="RefSeq" id="WP_055213522.1">
    <property type="nucleotide sequence ID" value="NZ_CYXO01000002.1"/>
</dbReference>